<dbReference type="Gene3D" id="2.40.128.80">
    <property type="entry name" value="Cathepsin C, exclusion domain"/>
    <property type="match status" value="1"/>
</dbReference>
<dbReference type="Proteomes" id="UP000030747">
    <property type="component" value="Unassembled WGS sequence"/>
</dbReference>
<name>U6KLB8_EIMTE</name>
<dbReference type="Pfam" id="PF08773">
    <property type="entry name" value="CathepsinC_exc"/>
    <property type="match status" value="1"/>
</dbReference>
<protein>
    <recommendedName>
        <fullName evidence="1">Cathepsin C exclusion domain-containing protein</fullName>
    </recommendedName>
</protein>
<dbReference type="AlphaFoldDB" id="U6KLB8"/>
<dbReference type="SUPFAM" id="SSF75001">
    <property type="entry name" value="Dipeptidyl peptidase I (cathepsin C), exclusion domain"/>
    <property type="match status" value="1"/>
</dbReference>
<dbReference type="GeneID" id="25249535"/>
<sequence length="364" mass="39736">MRRIVFAVGAALAVKRAEADLPIHSDVVGTWRFVLGAEEADEPLSCGGGAPNMNMENLDPGMENYYSWITKSGKGLTSRLVLTDQRATRSQTHTRKHWSYLVVTLPNSGLQIGTWTMVYDEGFELRIGKKRFFGLMKYSKAGGKECSRRVNGDSEDPFGNTKCYATDPSKLQMGWTVKVIQNGFKSLKKLPESPLPPQETRAAAEAPFKWGCFYAEKEMPTNTENSFVMAGHGYGLPALPAAGAAAAAGQNSNSRKALLQQSPTGSWTASHSQFAHTPPSELAMYKSHMGYQKFHRAVAYALPAFAQTGQTPSFGEDPNLFFSVSPNIQLFTTAAAALQDKPYACELPVMLHAEEAAAPLPAEW</sequence>
<feature type="domain" description="Cathepsin C exclusion" evidence="1">
    <location>
        <begin position="24"/>
        <end position="164"/>
    </location>
</feature>
<dbReference type="InterPro" id="IPR036496">
    <property type="entry name" value="CathepsinC_exc_dom_sf"/>
</dbReference>
<evidence type="ECO:0000313" key="3">
    <source>
        <dbReference type="Proteomes" id="UP000030747"/>
    </source>
</evidence>
<evidence type="ECO:0000259" key="1">
    <source>
        <dbReference type="Pfam" id="PF08773"/>
    </source>
</evidence>
<evidence type="ECO:0000313" key="2">
    <source>
        <dbReference type="EMBL" id="CDJ37611.1"/>
    </source>
</evidence>
<dbReference type="OrthoDB" id="640249at2759"/>
<organism evidence="2 3">
    <name type="scientific">Eimeria tenella</name>
    <name type="common">Coccidian parasite</name>
    <dbReference type="NCBI Taxonomy" id="5802"/>
    <lineage>
        <taxon>Eukaryota</taxon>
        <taxon>Sar</taxon>
        <taxon>Alveolata</taxon>
        <taxon>Apicomplexa</taxon>
        <taxon>Conoidasida</taxon>
        <taxon>Coccidia</taxon>
        <taxon>Eucoccidiorida</taxon>
        <taxon>Eimeriorina</taxon>
        <taxon>Eimeriidae</taxon>
        <taxon>Eimeria</taxon>
    </lineage>
</organism>
<dbReference type="RefSeq" id="XP_013228449.1">
    <property type="nucleotide sequence ID" value="XM_013372995.1"/>
</dbReference>
<accession>U6KLB8</accession>
<dbReference type="InterPro" id="IPR014882">
    <property type="entry name" value="CathepsinC_exc"/>
</dbReference>
<reference evidence="2" key="2">
    <citation type="submission" date="2013-10" db="EMBL/GenBank/DDBJ databases">
        <authorList>
            <person name="Aslett M."/>
        </authorList>
    </citation>
    <scope>NUCLEOTIDE SEQUENCE [LARGE SCALE GENOMIC DNA]</scope>
    <source>
        <strain evidence="2">Houghton</strain>
    </source>
</reference>
<keyword evidence="3" id="KW-1185">Reference proteome</keyword>
<dbReference type="EMBL" id="HG673769">
    <property type="protein sequence ID" value="CDJ37611.1"/>
    <property type="molecule type" value="Genomic_DNA"/>
</dbReference>
<proteinExistence type="predicted"/>
<dbReference type="VEuPathDB" id="ToxoDB:ETH2_1369400"/>
<reference evidence="2" key="1">
    <citation type="submission" date="2013-10" db="EMBL/GenBank/DDBJ databases">
        <title>Genomic analysis of the causative agents of coccidiosis in chickens.</title>
        <authorList>
            <person name="Reid A.J."/>
            <person name="Blake D."/>
            <person name="Billington K."/>
            <person name="Browne H."/>
            <person name="Dunn M."/>
            <person name="Hung S."/>
            <person name="Kawahara F."/>
            <person name="Miranda-Saavedra D."/>
            <person name="Mourier T."/>
            <person name="Nagra H."/>
            <person name="Otto T.D."/>
            <person name="Rawlings N."/>
            <person name="Sanchez A."/>
            <person name="Sanders M."/>
            <person name="Subramaniam C."/>
            <person name="Tay Y."/>
            <person name="Dear P."/>
            <person name="Doerig C."/>
            <person name="Gruber A."/>
            <person name="Parkinson J."/>
            <person name="Shirley M."/>
            <person name="Wan K.L."/>
            <person name="Berriman M."/>
            <person name="Tomley F."/>
            <person name="Pain A."/>
        </authorList>
    </citation>
    <scope>NUCLEOTIDE SEQUENCE [LARGE SCALE GENOMIC DNA]</scope>
    <source>
        <strain evidence="2">Houghton</strain>
    </source>
</reference>
<gene>
    <name evidence="2" type="ORF">ETH_00001600</name>
</gene>
<dbReference type="VEuPathDB" id="ToxoDB:ETH_00001600"/>